<dbReference type="InParanoid" id="A0A2I2ZA73"/>
<dbReference type="Bgee" id="ENSGGOG00000007504">
    <property type="expression patterns" value="Expressed in liver and 6 other cell types or tissues"/>
</dbReference>
<dbReference type="GO" id="GO:0007098">
    <property type="term" value="P:centrosome cycle"/>
    <property type="evidence" value="ECO:0007669"/>
    <property type="project" value="Ensembl"/>
</dbReference>
<sequence length="407" mass="47096">MASGDFCSPGEGMEILQQVCSKQLPPCNLSKEDRLQNPYFSKLLLNLSQHVDESGLSLTLAKEQAQAWKEVRLHKTTWLRSEILHRVIQELLVDYYVKIQDTNVTSEDKKFHETLEQRLLVTELMRLLGPSQEREIPPLLGLEKADLLELMPLSEDFVWMTARLQQEVEEQLKKKCFTLLCYYDPSSDADSETVKAAKVWKLAEVLVGEQQQCQDAKSQQKEQMLLLEKKSATYSQVYQGMGKPLSFILTPGALLGKTKIPDLPSFLLSLCPLLPPSWAQVLLRCLTLLQRLLQEHRLKTQSELDRINAQYLEVKCGAMILKLRMEELKILSDTYTVEKVEVHRLIRDRLEGAIHLQEQDMEKSRQVLNSYEVLGEEFDRLVKEYTVLKQATENKRWALQEFNKAYR</sequence>
<reference evidence="1 2" key="2">
    <citation type="journal article" date="2012" name="Nature">
        <title>Insights into hominid evolution from the gorilla genome sequence.</title>
        <authorList>
            <person name="Scally A."/>
            <person name="Dutheil J.Y."/>
            <person name="Hillier L.W."/>
            <person name="Jordan G.E."/>
            <person name="Goodhead I."/>
            <person name="Herrero J."/>
            <person name="Hobolth A."/>
            <person name="Lappalainen T."/>
            <person name="Mailund T."/>
            <person name="Marques-Bonet T."/>
            <person name="McCarthy S."/>
            <person name="Montgomery S.H."/>
            <person name="Schwalie P.C."/>
            <person name="Tang Y.A."/>
            <person name="Ward M.C."/>
            <person name="Xue Y."/>
            <person name="Yngvadottir B."/>
            <person name="Alkan C."/>
            <person name="Andersen L.N."/>
            <person name="Ayub Q."/>
            <person name="Ball E.V."/>
            <person name="Beal K."/>
            <person name="Bradley B.J."/>
            <person name="Chen Y."/>
            <person name="Clee C.M."/>
            <person name="Fitzgerald S."/>
            <person name="Graves T.A."/>
            <person name="Gu Y."/>
            <person name="Heath P."/>
            <person name="Heger A."/>
            <person name="Karakoc E."/>
            <person name="Kolb-Kokocinski A."/>
            <person name="Laird G.K."/>
            <person name="Lunter G."/>
            <person name="Meader S."/>
            <person name="Mort M."/>
            <person name="Mullikin J.C."/>
            <person name="Munch K."/>
            <person name="O'Connor T.D."/>
            <person name="Phillips A.D."/>
            <person name="Prado-Martinez J."/>
            <person name="Rogers A.S."/>
            <person name="Sajjadian S."/>
            <person name="Schmidt D."/>
            <person name="Shaw K."/>
            <person name="Simpson J.T."/>
            <person name="Stenson P.D."/>
            <person name="Turner D.J."/>
            <person name="Vigilant L."/>
            <person name="Vilella A.J."/>
            <person name="Whitener W."/>
            <person name="Zhu B."/>
            <person name="Cooper D.N."/>
            <person name="de Jong P."/>
            <person name="Dermitzakis E.T."/>
            <person name="Eichler E.E."/>
            <person name="Flicek P."/>
            <person name="Goldman N."/>
            <person name="Mundy N.I."/>
            <person name="Ning Z."/>
            <person name="Odom D.T."/>
            <person name="Ponting C.P."/>
            <person name="Quail M.A."/>
            <person name="Ryder O.A."/>
            <person name="Searle S.M."/>
            <person name="Warren W.C."/>
            <person name="Wilson R.K."/>
            <person name="Schierup M.H."/>
            <person name="Rogers J."/>
            <person name="Tyler-Smith C."/>
            <person name="Durbin R."/>
        </authorList>
    </citation>
    <scope>NUCLEOTIDE SEQUENCE [LARGE SCALE GENOMIC DNA]</scope>
</reference>
<dbReference type="PRINTS" id="PR02090">
    <property type="entry name" value="HAUSAUGMINL4"/>
</dbReference>
<reference evidence="1" key="4">
    <citation type="submission" date="2025-09" db="UniProtKB">
        <authorList>
            <consortium name="Ensembl"/>
        </authorList>
    </citation>
    <scope>IDENTIFICATION</scope>
</reference>
<keyword evidence="2" id="KW-1185">Reference proteome</keyword>
<evidence type="ECO:0000313" key="2">
    <source>
        <dbReference type="Proteomes" id="UP000001519"/>
    </source>
</evidence>
<dbReference type="GeneTree" id="ENSGT00390000014634"/>
<dbReference type="PANTHER" id="PTHR16219">
    <property type="entry name" value="AUGMIN SUBUNIT 4 FAMILY MEMBER"/>
    <property type="match status" value="1"/>
</dbReference>
<protein>
    <submittedName>
        <fullName evidence="1">HAUS augmin like complex subunit 4</fullName>
    </submittedName>
</protein>
<organism evidence="1 2">
    <name type="scientific">Gorilla gorilla gorilla</name>
    <name type="common">Western lowland gorilla</name>
    <dbReference type="NCBI Taxonomy" id="9595"/>
    <lineage>
        <taxon>Eukaryota</taxon>
        <taxon>Metazoa</taxon>
        <taxon>Chordata</taxon>
        <taxon>Craniata</taxon>
        <taxon>Vertebrata</taxon>
        <taxon>Euteleostomi</taxon>
        <taxon>Mammalia</taxon>
        <taxon>Eutheria</taxon>
        <taxon>Euarchontoglires</taxon>
        <taxon>Primates</taxon>
        <taxon>Haplorrhini</taxon>
        <taxon>Catarrhini</taxon>
        <taxon>Hominidae</taxon>
        <taxon>Gorilla</taxon>
    </lineage>
</organism>
<gene>
    <name evidence="1" type="primary">HAUS4</name>
</gene>
<name>A0A2I2ZA73_GORGO</name>
<dbReference type="Proteomes" id="UP000001519">
    <property type="component" value="Chromosome 14"/>
</dbReference>
<dbReference type="InterPro" id="IPR029327">
    <property type="entry name" value="HAUS4"/>
</dbReference>
<evidence type="ECO:0000313" key="1">
    <source>
        <dbReference type="Ensembl" id="ENSGGOP00000043986.1"/>
    </source>
</evidence>
<dbReference type="GO" id="GO:0005813">
    <property type="term" value="C:centrosome"/>
    <property type="evidence" value="ECO:0007669"/>
    <property type="project" value="Ensembl"/>
</dbReference>
<proteinExistence type="predicted"/>
<dbReference type="EMBL" id="CABD030091888">
    <property type="status" value="NOT_ANNOTATED_CDS"/>
    <property type="molecule type" value="Genomic_DNA"/>
</dbReference>
<dbReference type="OMA" id="NWALKEF"/>
<dbReference type="Pfam" id="PF14735">
    <property type="entry name" value="HAUS4"/>
    <property type="match status" value="2"/>
</dbReference>
<dbReference type="GO" id="GO:0070652">
    <property type="term" value="C:HAUS complex"/>
    <property type="evidence" value="ECO:0007669"/>
    <property type="project" value="Ensembl"/>
</dbReference>
<dbReference type="Ensembl" id="ENSGGOT00000054730.1">
    <property type="protein sequence ID" value="ENSGGOP00000043986.1"/>
    <property type="gene ID" value="ENSGGOG00000007504.3"/>
</dbReference>
<dbReference type="GO" id="GO:1990498">
    <property type="term" value="C:mitotic spindle microtubule"/>
    <property type="evidence" value="ECO:0007669"/>
    <property type="project" value="Ensembl"/>
</dbReference>
<dbReference type="InterPro" id="IPR026214">
    <property type="entry name" value="HAUS4_met"/>
</dbReference>
<dbReference type="STRING" id="9593.ENSGGOP00000043986"/>
<accession>A0A2I2ZA73</accession>
<dbReference type="PANTHER" id="PTHR16219:SF1">
    <property type="entry name" value="HAUS AUGMIN-LIKE COMPLEX SUBUNIT 4"/>
    <property type="match status" value="1"/>
</dbReference>
<dbReference type="AlphaFoldDB" id="A0A2I2ZA73"/>
<reference evidence="2" key="1">
    <citation type="submission" date="2011-05" db="EMBL/GenBank/DDBJ databases">
        <title>Insights into the evolution of the great apes provided by the gorilla genome.</title>
        <authorList>
            <person name="Scally A."/>
        </authorList>
    </citation>
    <scope>NUCLEOTIDE SEQUENCE [LARGE SCALE GENOMIC DNA]</scope>
</reference>
<reference evidence="1" key="3">
    <citation type="submission" date="2025-08" db="UniProtKB">
        <authorList>
            <consortium name="Ensembl"/>
        </authorList>
    </citation>
    <scope>IDENTIFICATION</scope>
</reference>
<dbReference type="GO" id="GO:0051225">
    <property type="term" value="P:spindle assembly"/>
    <property type="evidence" value="ECO:0007669"/>
    <property type="project" value="Ensembl"/>
</dbReference>
<dbReference type="FunCoup" id="A0A2I2ZA73">
    <property type="interactions" value="864"/>
</dbReference>